<name>A0A3D8L102_9BACT</name>
<evidence type="ECO:0000256" key="1">
    <source>
        <dbReference type="SAM" id="Phobius"/>
    </source>
</evidence>
<feature type="transmembrane region" description="Helical" evidence="1">
    <location>
        <begin position="142"/>
        <end position="161"/>
    </location>
</feature>
<evidence type="ECO:0000313" key="3">
    <source>
        <dbReference type="Proteomes" id="UP000256708"/>
    </source>
</evidence>
<keyword evidence="1" id="KW-1133">Transmembrane helix</keyword>
<feature type="transmembrane region" description="Helical" evidence="1">
    <location>
        <begin position="216"/>
        <end position="240"/>
    </location>
</feature>
<feature type="transmembrane region" description="Helical" evidence="1">
    <location>
        <begin position="58"/>
        <end position="76"/>
    </location>
</feature>
<comment type="caution">
    <text evidence="2">The sequence shown here is derived from an EMBL/GenBank/DDBJ whole genome shotgun (WGS) entry which is preliminary data.</text>
</comment>
<keyword evidence="1" id="KW-0812">Transmembrane</keyword>
<sequence>MNTELNFKRLGFFLKRQLYLNFSSMWIAIGAILGLLLIISALFAYFNDNPDIVLNLRNLYLVVYMLGGYIFTSKVFDEMHAPQKSYMFLTLPVSAAEKLLAAWFITSPVYVVVAGLVMVLLSFISASLAGNVEAFPYLFDETFFNCVGVYMVTQAVFFLGATTFRSNNFLKTVLALIVVALLIAAYTGLLGYILFGNSGMRFEEGKANEFEKTAEFVTNTVIPFLFWFVFAPFLLLVSYFKLKERQV</sequence>
<dbReference type="Proteomes" id="UP000256708">
    <property type="component" value="Unassembled WGS sequence"/>
</dbReference>
<keyword evidence="3" id="KW-1185">Reference proteome</keyword>
<feature type="transmembrane region" description="Helical" evidence="1">
    <location>
        <begin position="18"/>
        <end position="46"/>
    </location>
</feature>
<proteinExistence type="predicted"/>
<keyword evidence="1" id="KW-0472">Membrane</keyword>
<dbReference type="OrthoDB" id="1523880at2"/>
<evidence type="ECO:0000313" key="2">
    <source>
        <dbReference type="EMBL" id="RDV11046.1"/>
    </source>
</evidence>
<accession>A0A3D8L102</accession>
<organism evidence="2 3">
    <name type="scientific">Pontibacter diazotrophicus</name>
    <dbReference type="NCBI Taxonomy" id="1400979"/>
    <lineage>
        <taxon>Bacteria</taxon>
        <taxon>Pseudomonadati</taxon>
        <taxon>Bacteroidota</taxon>
        <taxon>Cytophagia</taxon>
        <taxon>Cytophagales</taxon>
        <taxon>Hymenobacteraceae</taxon>
        <taxon>Pontibacter</taxon>
    </lineage>
</organism>
<feature type="transmembrane region" description="Helical" evidence="1">
    <location>
        <begin position="173"/>
        <end position="195"/>
    </location>
</feature>
<protein>
    <submittedName>
        <fullName evidence="2">Uncharacterized protein</fullName>
    </submittedName>
</protein>
<dbReference type="RefSeq" id="WP_115568442.1">
    <property type="nucleotide sequence ID" value="NZ_QRGR01000049.1"/>
</dbReference>
<reference evidence="3" key="1">
    <citation type="submission" date="2018-08" db="EMBL/GenBank/DDBJ databases">
        <authorList>
            <person name="Liu Z.-W."/>
            <person name="Du Z.-J."/>
        </authorList>
    </citation>
    <scope>NUCLEOTIDE SEQUENCE [LARGE SCALE GENOMIC DNA]</scope>
    <source>
        <strain evidence="3">H4X</strain>
    </source>
</reference>
<gene>
    <name evidence="2" type="ORF">DXT99_25595</name>
</gene>
<dbReference type="AlphaFoldDB" id="A0A3D8L102"/>
<dbReference type="EMBL" id="QRGR01000049">
    <property type="protein sequence ID" value="RDV11046.1"/>
    <property type="molecule type" value="Genomic_DNA"/>
</dbReference>